<dbReference type="AlphaFoldDB" id="A0A0U0ZK48"/>
<dbReference type="RefSeq" id="WP_016893149.1">
    <property type="nucleotide sequence ID" value="NZ_CP014959.1"/>
</dbReference>
<accession>A0A0U0ZK48</accession>
<protein>
    <submittedName>
        <fullName evidence="1">Uncharacterized protein</fullName>
    </submittedName>
</protein>
<dbReference type="EMBL" id="CSWP01000003">
    <property type="protein sequence ID" value="CPV46371.1"/>
    <property type="molecule type" value="Genomic_DNA"/>
</dbReference>
<name>A0A0U0ZK48_9MYCO</name>
<dbReference type="Proteomes" id="UP000045782">
    <property type="component" value="Unassembled WGS sequence"/>
</dbReference>
<organism evidence="1 2">
    <name type="scientific">Mycobacteroides abscessus</name>
    <dbReference type="NCBI Taxonomy" id="36809"/>
    <lineage>
        <taxon>Bacteria</taxon>
        <taxon>Bacillati</taxon>
        <taxon>Actinomycetota</taxon>
        <taxon>Actinomycetes</taxon>
        <taxon>Mycobacteriales</taxon>
        <taxon>Mycobacteriaceae</taxon>
        <taxon>Mycobacteroides</taxon>
    </lineage>
</organism>
<sequence length="70" mass="7835">MSAVAEQTLLMEIAGRLVQDFPGLTRADVDAAVRQAYARFDSSPVRDFVPLFVEKRAHRDLGERYSVVPV</sequence>
<gene>
    <name evidence="1" type="ORF">ERS075579_01750</name>
</gene>
<evidence type="ECO:0000313" key="1">
    <source>
        <dbReference type="EMBL" id="CPV46371.1"/>
    </source>
</evidence>
<evidence type="ECO:0000313" key="2">
    <source>
        <dbReference type="Proteomes" id="UP000045782"/>
    </source>
</evidence>
<dbReference type="NCBIfam" id="NF046112">
    <property type="entry name" value="MSMEG_6209_Nter"/>
    <property type="match status" value="1"/>
</dbReference>
<reference evidence="1 2" key="1">
    <citation type="submission" date="2015-03" db="EMBL/GenBank/DDBJ databases">
        <authorList>
            <person name="Murphy D."/>
        </authorList>
    </citation>
    <scope>NUCLEOTIDE SEQUENCE [LARGE SCALE GENOMIC DNA]</scope>
    <source>
        <strain evidence="1 2">PAP088</strain>
    </source>
</reference>
<dbReference type="Gene3D" id="1.10.8.1060">
    <property type="entry name" value="Corynebacterium glutamicum thioredoxin-dependent arsenate reductase, N-terminal domain"/>
    <property type="match status" value="1"/>
</dbReference>
<proteinExistence type="predicted"/>